<dbReference type="EMBL" id="LAZR01005396">
    <property type="protein sequence ID" value="KKN00261.1"/>
    <property type="molecule type" value="Genomic_DNA"/>
</dbReference>
<protein>
    <submittedName>
        <fullName evidence="2">Uncharacterized protein</fullName>
    </submittedName>
</protein>
<accession>A0A0F9PGX9</accession>
<reference evidence="2" key="1">
    <citation type="journal article" date="2015" name="Nature">
        <title>Complex archaea that bridge the gap between prokaryotes and eukaryotes.</title>
        <authorList>
            <person name="Spang A."/>
            <person name="Saw J.H."/>
            <person name="Jorgensen S.L."/>
            <person name="Zaremba-Niedzwiedzka K."/>
            <person name="Martijn J."/>
            <person name="Lind A.E."/>
            <person name="van Eijk R."/>
            <person name="Schleper C."/>
            <person name="Guy L."/>
            <person name="Ettema T.J."/>
        </authorList>
    </citation>
    <scope>NUCLEOTIDE SEQUENCE</scope>
</reference>
<evidence type="ECO:0000313" key="2">
    <source>
        <dbReference type="EMBL" id="KKN00261.1"/>
    </source>
</evidence>
<proteinExistence type="predicted"/>
<feature type="compositionally biased region" description="Basic residues" evidence="1">
    <location>
        <begin position="10"/>
        <end position="30"/>
    </location>
</feature>
<organism evidence="2">
    <name type="scientific">marine sediment metagenome</name>
    <dbReference type="NCBI Taxonomy" id="412755"/>
    <lineage>
        <taxon>unclassified sequences</taxon>
        <taxon>metagenomes</taxon>
        <taxon>ecological metagenomes</taxon>
    </lineage>
</organism>
<name>A0A0F9PGX9_9ZZZZ</name>
<sequence length="65" mass="7502">MAARNGRGCARGRRSGHKIASKRTRSKSQRKARLITLRHAGRHIRRRFKKKLAMTIANKHTPDDK</sequence>
<gene>
    <name evidence="2" type="ORF">LCGC14_1139520</name>
</gene>
<comment type="caution">
    <text evidence="2">The sequence shown here is derived from an EMBL/GenBank/DDBJ whole genome shotgun (WGS) entry which is preliminary data.</text>
</comment>
<feature type="region of interest" description="Disordered" evidence="1">
    <location>
        <begin position="1"/>
        <end position="30"/>
    </location>
</feature>
<evidence type="ECO:0000256" key="1">
    <source>
        <dbReference type="SAM" id="MobiDB-lite"/>
    </source>
</evidence>
<dbReference type="AlphaFoldDB" id="A0A0F9PGX9"/>